<feature type="transmembrane region" description="Helical" evidence="2">
    <location>
        <begin position="156"/>
        <end position="181"/>
    </location>
</feature>
<feature type="region of interest" description="Disordered" evidence="1">
    <location>
        <begin position="1350"/>
        <end position="1369"/>
    </location>
</feature>
<feature type="compositionally biased region" description="Basic and acidic residues" evidence="1">
    <location>
        <begin position="1170"/>
        <end position="1182"/>
    </location>
</feature>
<feature type="transmembrane region" description="Helical" evidence="2">
    <location>
        <begin position="628"/>
        <end position="649"/>
    </location>
</feature>
<gene>
    <name evidence="3" type="ORF">E2986_09160</name>
</gene>
<dbReference type="EMBL" id="WNWW01000987">
    <property type="protein sequence ID" value="KAF3420157.1"/>
    <property type="molecule type" value="Genomic_DNA"/>
</dbReference>
<feature type="region of interest" description="Disordered" evidence="1">
    <location>
        <begin position="464"/>
        <end position="505"/>
    </location>
</feature>
<reference evidence="3" key="1">
    <citation type="submission" date="2019-11" db="EMBL/GenBank/DDBJ databases">
        <title>The nuclear and mitochondrial genomes of Frieseomelitta varia - a highly eusocial stingless bee (Meliponini) with a permanently sterile worker caste.</title>
        <authorList>
            <person name="Freitas F.C.P."/>
            <person name="Lourenco A.P."/>
            <person name="Nunes F.M.F."/>
            <person name="Paschoal A.R."/>
            <person name="Abreu F.C.P."/>
            <person name="Barbin F.O."/>
            <person name="Bataglia L."/>
            <person name="Cardoso-Junior C.A.M."/>
            <person name="Cervoni M.S."/>
            <person name="Silva S.R."/>
            <person name="Dalarmi F."/>
            <person name="Del Lama M.A."/>
            <person name="Depintor T.S."/>
            <person name="Ferreira K.M."/>
            <person name="Goria P.S."/>
            <person name="Jaskot M.C."/>
            <person name="Lago D.C."/>
            <person name="Luna-Lucena D."/>
            <person name="Moda L.M."/>
            <person name="Nascimento L."/>
            <person name="Pedrino M."/>
            <person name="Rabico F.O."/>
            <person name="Sanches F.C."/>
            <person name="Santos D.E."/>
            <person name="Santos C.G."/>
            <person name="Vieira J."/>
            <person name="Lopes T.F."/>
            <person name="Barchuk A.R."/>
            <person name="Hartfelder K."/>
            <person name="Simoes Z.L.P."/>
            <person name="Bitondi M.M.G."/>
            <person name="Pinheiro D.G."/>
        </authorList>
    </citation>
    <scope>NUCLEOTIDE SEQUENCE</scope>
    <source>
        <strain evidence="3">USP_RPSP 00005682</strain>
        <tissue evidence="3">Whole individual</tissue>
    </source>
</reference>
<feature type="compositionally biased region" description="Low complexity" evidence="1">
    <location>
        <begin position="478"/>
        <end position="505"/>
    </location>
</feature>
<protein>
    <recommendedName>
        <fullName evidence="5">Protein tincar</fullName>
    </recommendedName>
</protein>
<evidence type="ECO:0000313" key="4">
    <source>
        <dbReference type="Proteomes" id="UP000655588"/>
    </source>
</evidence>
<feature type="compositionally biased region" description="Low complexity" evidence="1">
    <location>
        <begin position="1115"/>
        <end position="1154"/>
    </location>
</feature>
<feature type="transmembrane region" description="Helical" evidence="2">
    <location>
        <begin position="736"/>
        <end position="761"/>
    </location>
</feature>
<dbReference type="InterPro" id="IPR053291">
    <property type="entry name" value="Ommatidial_diff-associated"/>
</dbReference>
<evidence type="ECO:0008006" key="5">
    <source>
        <dbReference type="Google" id="ProtNLM"/>
    </source>
</evidence>
<feature type="region of interest" description="Disordered" evidence="1">
    <location>
        <begin position="533"/>
        <end position="552"/>
    </location>
</feature>
<name>A0A833RY08_9HYME</name>
<organism evidence="3 4">
    <name type="scientific">Frieseomelitta varia</name>
    <dbReference type="NCBI Taxonomy" id="561572"/>
    <lineage>
        <taxon>Eukaryota</taxon>
        <taxon>Metazoa</taxon>
        <taxon>Ecdysozoa</taxon>
        <taxon>Arthropoda</taxon>
        <taxon>Hexapoda</taxon>
        <taxon>Insecta</taxon>
        <taxon>Pterygota</taxon>
        <taxon>Neoptera</taxon>
        <taxon>Endopterygota</taxon>
        <taxon>Hymenoptera</taxon>
        <taxon>Apocrita</taxon>
        <taxon>Aculeata</taxon>
        <taxon>Apoidea</taxon>
        <taxon>Anthophila</taxon>
        <taxon>Apidae</taxon>
        <taxon>Frieseomelitta</taxon>
    </lineage>
</organism>
<feature type="compositionally biased region" description="Polar residues" evidence="1">
    <location>
        <begin position="1073"/>
        <end position="1084"/>
    </location>
</feature>
<keyword evidence="2" id="KW-0812">Transmembrane</keyword>
<accession>A0A833RY08</accession>
<feature type="region of interest" description="Disordered" evidence="1">
    <location>
        <begin position="389"/>
        <end position="408"/>
    </location>
</feature>
<feature type="transmembrane region" description="Helical" evidence="2">
    <location>
        <begin position="773"/>
        <end position="796"/>
    </location>
</feature>
<feature type="compositionally biased region" description="Pro residues" evidence="1">
    <location>
        <begin position="1051"/>
        <end position="1062"/>
    </location>
</feature>
<keyword evidence="2" id="KW-1133">Transmembrane helix</keyword>
<feature type="compositionally biased region" description="Polar residues" evidence="1">
    <location>
        <begin position="907"/>
        <end position="919"/>
    </location>
</feature>
<feature type="region of interest" description="Disordered" evidence="1">
    <location>
        <begin position="900"/>
        <end position="965"/>
    </location>
</feature>
<evidence type="ECO:0000256" key="2">
    <source>
        <dbReference type="SAM" id="Phobius"/>
    </source>
</evidence>
<feature type="region of interest" description="Disordered" evidence="1">
    <location>
        <begin position="1449"/>
        <end position="1469"/>
    </location>
</feature>
<comment type="caution">
    <text evidence="3">The sequence shown here is derived from an EMBL/GenBank/DDBJ whole genome shotgun (WGS) entry which is preliminary data.</text>
</comment>
<feature type="compositionally biased region" description="Polar residues" evidence="1">
    <location>
        <begin position="397"/>
        <end position="408"/>
    </location>
</feature>
<keyword evidence="4" id="KW-1185">Reference proteome</keyword>
<evidence type="ECO:0000313" key="3">
    <source>
        <dbReference type="EMBL" id="KAF3420157.1"/>
    </source>
</evidence>
<feature type="region of interest" description="Disordered" evidence="1">
    <location>
        <begin position="1024"/>
        <end position="1217"/>
    </location>
</feature>
<feature type="compositionally biased region" description="Polar residues" evidence="1">
    <location>
        <begin position="1202"/>
        <end position="1217"/>
    </location>
</feature>
<feature type="transmembrane region" description="Helical" evidence="2">
    <location>
        <begin position="688"/>
        <end position="715"/>
    </location>
</feature>
<feature type="transmembrane region" description="Helical" evidence="2">
    <location>
        <begin position="118"/>
        <end position="136"/>
    </location>
</feature>
<sequence>NLLNILQFQCLRTREINTLYNNSDNCVYFDHTLMTILKPMKIIDMNYSDKMSMTGSLMGYENNNEVNQAKCKKPLKPLPIVSSINSSGITTTNKTKKPRRSARRNSCIRGHVNSLWSVWYGVLAVAFQAYIGLRYAKRFAAYLSLPWPADAPPPKVELYACLVLAGAGVVLLPVLLGAAFLKLGNLANDGIKLGRHLSACSRDPPSSLLTNNPDHSQYIRVSKLRRTTEEQVKGSLLPTRFSCCRSAGLANNLWRHGGPTAAFVHLCTAMCFLLPSLLMEARLIHAGFLPKETIWRTDLDWLVTHRDRLVVSSFMNPNVNLSILTGFITPQPYVTLTPDEEPDNIASDIVTTRLELTDVINKSTEFKTYNNTSNKQNLGQFQYTSTSTNLPAPDARISSSGTALPTERTLPTATTHEITNNATKTPSNADGSWKVTSTASSVATPAIASANLAGTTAEMVTTTTTTTTTRDVKEQTRSTEAARATVTAASADRESTTFTPTLSSTSGSMKYGNTVRRLVAAKSIVRNNNSKSKLKAKNVGRSPTTVRPSKGVSVGNMTAQSMLLTMNSLADLDHPEKLNLEFQAAESYGPITLEYLNYAIALGVYSVRYPAVFWSCNKPLATIFSFQLIINSAQSLLAYVGMSVLYKVIGPLKVLPVLRQHYRTISTTSGISTIFGDSYFLLNPHVTLVLFALSSLLVLCSSMVMYFYAYGRFTAFLNQERERRIILSKENRSGNGWIYFIHCTAFCVFLAIAICSAPLLYDYIVVYRGSLDGAILACVVATVLHLFLWLFLWIFLTIKQRWTFKLRVTIGRATVRSARSVKLVTDVDLLSARDDDDGTNAPLLVVGNGRTYTIADASPKKAIMSVIQKAAIERKARNQGNADSVNGDSAADDEQIYWLRPKLRPSPTRSPSDANSAPTSEKGWLNKKLKPKVTFNDLPSTSGSRNKGKVRRGTGDGGPEDDGDYATLRELPLITSLDPADDSTSEENKWERWLISRRDVIPKFGNLLECVNDDQVTYYASANRDLQPSEGDPSPLLTPDPLPDPTSESLPLPPPTPTPTPTCAPTTEVITALLTTNTQANGGQTPRCLRRGDSGMPHEELTPRSDSSNSPPLDAVVGGSSGAGSVTGHSNASSHSETSSSGVHSNASNASNSSCQRRATSVDDVSGNCDQRDSEEPMRDQWRSCSLQRGVQPPSATAAFSPPNSRPGTSQSFSSPQYANHVPLFANINANAPTNVNATTNANAGANNSVNGSNDVTTVTGQGCPAVILENPNEATVVIRRKLSRTKLTEPLNPNEEPFGRSTNMRMTSFTESNDIRVHASSATLPHYPTQPVVTYPHCSTMPLPHASHSMAGSHMGGSSGSCGSVPRHAFVPPQVHSTVPAHTTLPSHHNGVRLLHGIAPAPNNPFVKRFPPVQLHTQPWALPGHHTFPQASQVNGKLTTTAQIRQSDRDSANFSMASSGDSDTCLPH</sequence>
<dbReference type="PANTHER" id="PTHR21579">
    <property type="entry name" value="PROTEIN TINCAR"/>
    <property type="match status" value="1"/>
</dbReference>
<feature type="non-terminal residue" evidence="3">
    <location>
        <position position="1469"/>
    </location>
</feature>
<feature type="compositionally biased region" description="Polar residues" evidence="1">
    <location>
        <begin position="1453"/>
        <end position="1463"/>
    </location>
</feature>
<dbReference type="Proteomes" id="UP000655588">
    <property type="component" value="Unassembled WGS sequence"/>
</dbReference>
<keyword evidence="2" id="KW-0472">Membrane</keyword>
<dbReference type="PANTHER" id="PTHR21579:SF20">
    <property type="entry name" value="PROTEIN TINCAR"/>
    <property type="match status" value="1"/>
</dbReference>
<proteinExistence type="predicted"/>
<evidence type="ECO:0000256" key="1">
    <source>
        <dbReference type="SAM" id="MobiDB-lite"/>
    </source>
</evidence>
<feature type="compositionally biased region" description="Basic and acidic residues" evidence="1">
    <location>
        <begin position="1090"/>
        <end position="1103"/>
    </location>
</feature>